<name>A0A1J5PDU0_9ZZZZ</name>
<sequence>MLPSHAWLTEFRLLETAGKREEQVAISGFSNAAPSLVGIVDSSPLFFDAALTSPIAFDSTEGRERFALQAKVKMPDILKEARR</sequence>
<dbReference type="Pfam" id="PF05137">
    <property type="entry name" value="PilN"/>
    <property type="match status" value="1"/>
</dbReference>
<accession>A0A1J5PDU0</accession>
<comment type="caution">
    <text evidence="1">The sequence shown here is derived from an EMBL/GenBank/DDBJ whole genome shotgun (WGS) entry which is preliminary data.</text>
</comment>
<reference evidence="1" key="1">
    <citation type="submission" date="2016-10" db="EMBL/GenBank/DDBJ databases">
        <title>Sequence of Gallionella enrichment culture.</title>
        <authorList>
            <person name="Poehlein A."/>
            <person name="Muehling M."/>
            <person name="Daniel R."/>
        </authorList>
    </citation>
    <scope>NUCLEOTIDE SEQUENCE</scope>
</reference>
<dbReference type="EMBL" id="MLJW01004757">
    <property type="protein sequence ID" value="OIQ69386.1"/>
    <property type="molecule type" value="Genomic_DNA"/>
</dbReference>
<evidence type="ECO:0000313" key="1">
    <source>
        <dbReference type="EMBL" id="OIQ69386.1"/>
    </source>
</evidence>
<organism evidence="1">
    <name type="scientific">mine drainage metagenome</name>
    <dbReference type="NCBI Taxonomy" id="410659"/>
    <lineage>
        <taxon>unclassified sequences</taxon>
        <taxon>metagenomes</taxon>
        <taxon>ecological metagenomes</taxon>
    </lineage>
</organism>
<dbReference type="AlphaFoldDB" id="A0A1J5PDU0"/>
<gene>
    <name evidence="1" type="ORF">GALL_490160</name>
</gene>
<protein>
    <submittedName>
        <fullName evidence="1">Uncharacterized protein</fullName>
    </submittedName>
</protein>
<dbReference type="InterPro" id="IPR007813">
    <property type="entry name" value="PilN"/>
</dbReference>
<proteinExistence type="predicted"/>